<keyword evidence="4 6" id="KW-1133">Transmembrane helix</keyword>
<reference evidence="8" key="1">
    <citation type="journal article" date="2011" name="Genome Biol.">
        <title>Comparative genomics of the social amoebae Dictyostelium discoideum and Dictyostelium purpureum.</title>
        <authorList>
            <consortium name="US DOE Joint Genome Institute (JGI-PGF)"/>
            <person name="Sucgang R."/>
            <person name="Kuo A."/>
            <person name="Tian X."/>
            <person name="Salerno W."/>
            <person name="Parikh A."/>
            <person name="Feasley C.L."/>
            <person name="Dalin E."/>
            <person name="Tu H."/>
            <person name="Huang E."/>
            <person name="Barry K."/>
            <person name="Lindquist E."/>
            <person name="Shapiro H."/>
            <person name="Bruce D."/>
            <person name="Schmutz J."/>
            <person name="Salamov A."/>
            <person name="Fey P."/>
            <person name="Gaudet P."/>
            <person name="Anjard C."/>
            <person name="Babu M.M."/>
            <person name="Basu S."/>
            <person name="Bushmanova Y."/>
            <person name="van der Wel H."/>
            <person name="Katoh-Kurasawa M."/>
            <person name="Dinh C."/>
            <person name="Coutinho P.M."/>
            <person name="Saito T."/>
            <person name="Elias M."/>
            <person name="Schaap P."/>
            <person name="Kay R.R."/>
            <person name="Henrissat B."/>
            <person name="Eichinger L."/>
            <person name="Rivero F."/>
            <person name="Putnam N.H."/>
            <person name="West C.M."/>
            <person name="Loomis W.F."/>
            <person name="Chisholm R.L."/>
            <person name="Shaulsky G."/>
            <person name="Strassmann J.E."/>
            <person name="Queller D.C."/>
            <person name="Kuspa A."/>
            <person name="Grigoriev I.V."/>
        </authorList>
    </citation>
    <scope>NUCLEOTIDE SEQUENCE [LARGE SCALE GENOMIC DNA]</scope>
    <source>
        <strain evidence="8">QSDP1</strain>
    </source>
</reference>
<dbReference type="GeneID" id="10503592"/>
<sequence length="236" mass="27046">MKVLFLFFNMYWTQYVIIYICYSTSSGLFAAWYFFANEDFSNMPPNPCLSSFSRAMTTSFGSIALGSLIVCAITTLEMLCRMFARLPGLRFFFNLLANILCCFNRILFTFNVYSFSMVAIYGESYCTSARKTFTLMTNNPTKLTVAHNFMYITTLAISLSISFIVVFIVVMILSALKINEIWLNSQIILLVLIIWKPFDVIFSGVITTVMCLISEPLVLQNNKPNIFYDLNQIDFN</sequence>
<feature type="transmembrane region" description="Helical" evidence="6">
    <location>
        <begin position="188"/>
        <end position="213"/>
    </location>
</feature>
<feature type="transmembrane region" description="Helical" evidence="6">
    <location>
        <begin position="55"/>
        <end position="79"/>
    </location>
</feature>
<dbReference type="OrthoDB" id="44736at2759"/>
<dbReference type="EMBL" id="GL870943">
    <property type="protein sequence ID" value="EGC40408.1"/>
    <property type="molecule type" value="Genomic_DNA"/>
</dbReference>
<dbReference type="OMA" id="PEMISKW"/>
<evidence type="ECO:0000256" key="5">
    <source>
        <dbReference type="ARBA" id="ARBA00023136"/>
    </source>
</evidence>
<dbReference type="KEGG" id="dpp:DICPUDRAFT_91041"/>
<keyword evidence="3 6" id="KW-0812">Transmembrane</keyword>
<evidence type="ECO:0000256" key="3">
    <source>
        <dbReference type="ARBA" id="ARBA00022692"/>
    </source>
</evidence>
<dbReference type="InterPro" id="IPR007603">
    <property type="entry name" value="Choline_transptr-like"/>
</dbReference>
<name>F0Z6R5_DICPU</name>
<evidence type="ECO:0000256" key="6">
    <source>
        <dbReference type="RuleBase" id="RU368066"/>
    </source>
</evidence>
<evidence type="ECO:0000256" key="1">
    <source>
        <dbReference type="ARBA" id="ARBA00004141"/>
    </source>
</evidence>
<dbReference type="Pfam" id="PF04515">
    <property type="entry name" value="Choline_transpo"/>
    <property type="match status" value="1"/>
</dbReference>
<evidence type="ECO:0000256" key="4">
    <source>
        <dbReference type="ARBA" id="ARBA00022989"/>
    </source>
</evidence>
<feature type="transmembrane region" description="Helical" evidence="6">
    <location>
        <begin position="12"/>
        <end position="35"/>
    </location>
</feature>
<dbReference type="InParanoid" id="F0Z6R5"/>
<gene>
    <name evidence="7" type="ORF">DICPUDRAFT_91041</name>
</gene>
<dbReference type="PANTHER" id="PTHR12385:SF4">
    <property type="entry name" value="PROTEIN PNS1"/>
    <property type="match status" value="1"/>
</dbReference>
<feature type="transmembrane region" description="Helical" evidence="6">
    <location>
        <begin position="149"/>
        <end position="176"/>
    </location>
</feature>
<keyword evidence="8" id="KW-1185">Reference proteome</keyword>
<comment type="caution">
    <text evidence="6">Lacks conserved residue(s) required for the propagation of feature annotation.</text>
</comment>
<evidence type="ECO:0000313" key="8">
    <source>
        <dbReference type="Proteomes" id="UP000001064"/>
    </source>
</evidence>
<dbReference type="AlphaFoldDB" id="F0Z6R5"/>
<dbReference type="eggNOG" id="KOG1362">
    <property type="taxonomic scope" value="Eukaryota"/>
</dbReference>
<protein>
    <recommendedName>
        <fullName evidence="6">Choline transporter-like protein</fullName>
    </recommendedName>
</protein>
<dbReference type="GO" id="GO:0005886">
    <property type="term" value="C:plasma membrane"/>
    <property type="evidence" value="ECO:0007669"/>
    <property type="project" value="UniProtKB-SubCell"/>
</dbReference>
<feature type="transmembrane region" description="Helical" evidence="6">
    <location>
        <begin position="91"/>
        <end position="113"/>
    </location>
</feature>
<dbReference type="VEuPathDB" id="AmoebaDB:DICPUDRAFT_91041"/>
<dbReference type="PANTHER" id="PTHR12385">
    <property type="entry name" value="CHOLINE TRANSPORTER-LIKE (SLC FAMILY 44)"/>
    <property type="match status" value="1"/>
</dbReference>
<keyword evidence="5 6" id="KW-0472">Membrane</keyword>
<accession>F0Z6R5</accession>
<comment type="function">
    <text evidence="6">Choline transporter.</text>
</comment>
<comment type="similarity">
    <text evidence="2 6">Belongs to the CTL (choline transporter-like) family.</text>
</comment>
<dbReference type="GO" id="GO:0022857">
    <property type="term" value="F:transmembrane transporter activity"/>
    <property type="evidence" value="ECO:0007669"/>
    <property type="project" value="UniProtKB-UniRule"/>
</dbReference>
<evidence type="ECO:0000313" key="7">
    <source>
        <dbReference type="EMBL" id="EGC40408.1"/>
    </source>
</evidence>
<proteinExistence type="inferred from homology"/>
<comment type="subcellular location">
    <subcellularLocation>
        <location evidence="6">Cell membrane</location>
        <topology evidence="6">Multi-pass membrane protein</topology>
    </subcellularLocation>
    <subcellularLocation>
        <location evidence="1">Membrane</location>
        <topology evidence="1">Multi-pass membrane protein</topology>
    </subcellularLocation>
</comment>
<dbReference type="RefSeq" id="XP_003283159.1">
    <property type="nucleotide sequence ID" value="XM_003283111.1"/>
</dbReference>
<evidence type="ECO:0000256" key="2">
    <source>
        <dbReference type="ARBA" id="ARBA00007168"/>
    </source>
</evidence>
<organism evidence="7 8">
    <name type="scientific">Dictyostelium purpureum</name>
    <name type="common">Slime mold</name>
    <dbReference type="NCBI Taxonomy" id="5786"/>
    <lineage>
        <taxon>Eukaryota</taxon>
        <taxon>Amoebozoa</taxon>
        <taxon>Evosea</taxon>
        <taxon>Eumycetozoa</taxon>
        <taxon>Dictyostelia</taxon>
        <taxon>Dictyosteliales</taxon>
        <taxon>Dictyosteliaceae</taxon>
        <taxon>Dictyostelium</taxon>
    </lineage>
</organism>
<dbReference type="Proteomes" id="UP000001064">
    <property type="component" value="Unassembled WGS sequence"/>
</dbReference>